<reference evidence="6 7" key="1">
    <citation type="journal article" date="2013" name="Genome Biol.">
        <title>Genome of Acanthamoeba castellanii highlights extensive lateral gene transfer and early evolution of tyrosine kinase signaling.</title>
        <authorList>
            <person name="Clarke M."/>
            <person name="Lohan A.J."/>
            <person name="Liu B."/>
            <person name="Lagkouvardos I."/>
            <person name="Roy S."/>
            <person name="Zafar N."/>
            <person name="Bertelli C."/>
            <person name="Schilde C."/>
            <person name="Kianianmomeni A."/>
            <person name="Burglin T.R."/>
            <person name="Frech C."/>
            <person name="Turcotte B."/>
            <person name="Kopec K.O."/>
            <person name="Synnott J.M."/>
            <person name="Choo C."/>
            <person name="Paponov I."/>
            <person name="Finkler A."/>
            <person name="Soon Heng Tan C."/>
            <person name="Hutchins A.P."/>
            <person name="Weinmeier T."/>
            <person name="Rattei T."/>
            <person name="Chu J.S."/>
            <person name="Gimenez G."/>
            <person name="Irimia M."/>
            <person name="Rigden D.J."/>
            <person name="Fitzpatrick D.A."/>
            <person name="Lorenzo-Morales J."/>
            <person name="Bateman A."/>
            <person name="Chiu C.H."/>
            <person name="Tang P."/>
            <person name="Hegemann P."/>
            <person name="Fromm H."/>
            <person name="Raoult D."/>
            <person name="Greub G."/>
            <person name="Miranda-Saavedra D."/>
            <person name="Chen N."/>
            <person name="Nash P."/>
            <person name="Ginger M.L."/>
            <person name="Horn M."/>
            <person name="Schaap P."/>
            <person name="Caler L."/>
            <person name="Loftus B."/>
        </authorList>
    </citation>
    <scope>NUCLEOTIDE SEQUENCE [LARGE SCALE GENOMIC DNA]</scope>
    <source>
        <strain evidence="6 7">Neff</strain>
    </source>
</reference>
<accession>L8H771</accession>
<feature type="domain" description="Redoxin" evidence="5">
    <location>
        <begin position="10"/>
        <end position="89"/>
    </location>
</feature>
<dbReference type="GO" id="GO:0034599">
    <property type="term" value="P:cellular response to oxidative stress"/>
    <property type="evidence" value="ECO:0007669"/>
    <property type="project" value="InterPro"/>
</dbReference>
<evidence type="ECO:0000259" key="5">
    <source>
        <dbReference type="Pfam" id="PF08534"/>
    </source>
</evidence>
<protein>
    <submittedName>
        <fullName evidence="6">Redoxin domain containing protein</fullName>
    </submittedName>
</protein>
<evidence type="ECO:0000313" key="6">
    <source>
        <dbReference type="EMBL" id="ELR21384.1"/>
    </source>
</evidence>
<dbReference type="InterPro" id="IPR013740">
    <property type="entry name" value="Redoxin"/>
</dbReference>
<keyword evidence="7" id="KW-1185">Reference proteome</keyword>
<keyword evidence="4" id="KW-0560">Oxidoreductase</keyword>
<dbReference type="Gene3D" id="3.40.30.10">
    <property type="entry name" value="Glutaredoxin"/>
    <property type="match status" value="1"/>
</dbReference>
<keyword evidence="3" id="KW-0049">Antioxidant</keyword>
<evidence type="ECO:0000256" key="2">
    <source>
        <dbReference type="ARBA" id="ARBA00022559"/>
    </source>
</evidence>
<evidence type="ECO:0000256" key="4">
    <source>
        <dbReference type="ARBA" id="ARBA00023002"/>
    </source>
</evidence>
<keyword evidence="2" id="KW-0575">Peroxidase</keyword>
<dbReference type="STRING" id="1257118.L8H771"/>
<dbReference type="KEGG" id="acan:ACA1_183180"/>
<dbReference type="GO" id="GO:0008379">
    <property type="term" value="F:thioredoxin peroxidase activity"/>
    <property type="evidence" value="ECO:0007669"/>
    <property type="project" value="InterPro"/>
</dbReference>
<dbReference type="GO" id="GO:0005737">
    <property type="term" value="C:cytoplasm"/>
    <property type="evidence" value="ECO:0007669"/>
    <property type="project" value="TreeGrafter"/>
</dbReference>
<evidence type="ECO:0000256" key="3">
    <source>
        <dbReference type="ARBA" id="ARBA00022862"/>
    </source>
</evidence>
<organism evidence="6 7">
    <name type="scientific">Acanthamoeba castellanii (strain ATCC 30010 / Neff)</name>
    <dbReference type="NCBI Taxonomy" id="1257118"/>
    <lineage>
        <taxon>Eukaryota</taxon>
        <taxon>Amoebozoa</taxon>
        <taxon>Discosea</taxon>
        <taxon>Longamoebia</taxon>
        <taxon>Centramoebida</taxon>
        <taxon>Acanthamoebidae</taxon>
        <taxon>Acanthamoeba</taxon>
    </lineage>
</organism>
<dbReference type="GO" id="GO:0042744">
    <property type="term" value="P:hydrogen peroxide catabolic process"/>
    <property type="evidence" value="ECO:0007669"/>
    <property type="project" value="TreeGrafter"/>
</dbReference>
<evidence type="ECO:0000313" key="7">
    <source>
        <dbReference type="Proteomes" id="UP000011083"/>
    </source>
</evidence>
<dbReference type="SUPFAM" id="SSF52833">
    <property type="entry name" value="Thioredoxin-like"/>
    <property type="match status" value="1"/>
</dbReference>
<dbReference type="InterPro" id="IPR036249">
    <property type="entry name" value="Thioredoxin-like_sf"/>
</dbReference>
<proteinExistence type="inferred from homology"/>
<gene>
    <name evidence="6" type="ORF">ACA1_183180</name>
</gene>
<dbReference type="RefSeq" id="XP_004345928.1">
    <property type="nucleotide sequence ID" value="XM_004345878.1"/>
</dbReference>
<evidence type="ECO:0000256" key="1">
    <source>
        <dbReference type="ARBA" id="ARBA00010505"/>
    </source>
</evidence>
<dbReference type="PANTHER" id="PTHR10430">
    <property type="entry name" value="PEROXIREDOXIN"/>
    <property type="match status" value="1"/>
</dbReference>
<dbReference type="OrthoDB" id="1882547at2759"/>
<dbReference type="EMBL" id="KB007904">
    <property type="protein sequence ID" value="ELR21384.1"/>
    <property type="molecule type" value="Genomic_DNA"/>
</dbReference>
<comment type="similarity">
    <text evidence="1">Belongs to the peroxiredoxin family. Prx5 subfamily.</text>
</comment>
<dbReference type="PANTHER" id="PTHR10430:SF16">
    <property type="entry name" value="PEROXIREDOXIN-5, MITOCHONDRIAL"/>
    <property type="match status" value="1"/>
</dbReference>
<feature type="non-terminal residue" evidence="6">
    <location>
        <position position="1"/>
    </location>
</feature>
<name>L8H771_ACACF</name>
<dbReference type="AlphaFoldDB" id="L8H771"/>
<dbReference type="Proteomes" id="UP000011083">
    <property type="component" value="Unassembled WGS sequence"/>
</dbReference>
<dbReference type="GO" id="GO:0045454">
    <property type="term" value="P:cell redox homeostasis"/>
    <property type="evidence" value="ECO:0007669"/>
    <property type="project" value="TreeGrafter"/>
</dbReference>
<dbReference type="InterPro" id="IPR037944">
    <property type="entry name" value="PRX5-like"/>
</dbReference>
<dbReference type="GeneID" id="14922276"/>
<sequence length="119" mass="12997">ICSSKHLPQRLGIDSVVCVAVNDEFVMEAWGKGYHAQDKGLLMLGDGDGSFTRALGLDQELEGMGRRGRRFSAYVDDGVVRVLNIEAPGPMSYKVSGPENMLRLLHAPAVIIQTLINKK</sequence>
<dbReference type="VEuPathDB" id="AmoebaDB:ACA1_183180"/>
<dbReference type="Pfam" id="PF08534">
    <property type="entry name" value="Redoxin"/>
    <property type="match status" value="1"/>
</dbReference>